<accession>A0A226DGA5</accession>
<feature type="region of interest" description="Disordered" evidence="3">
    <location>
        <begin position="641"/>
        <end position="662"/>
    </location>
</feature>
<dbReference type="InterPro" id="IPR014001">
    <property type="entry name" value="Helicase_ATP-bd"/>
</dbReference>
<feature type="region of interest" description="Disordered" evidence="3">
    <location>
        <begin position="562"/>
        <end position="618"/>
    </location>
</feature>
<evidence type="ECO:0000313" key="7">
    <source>
        <dbReference type="Proteomes" id="UP000198287"/>
    </source>
</evidence>
<evidence type="ECO:0000313" key="6">
    <source>
        <dbReference type="EMBL" id="OXA44572.1"/>
    </source>
</evidence>
<feature type="non-terminal residue" evidence="6">
    <location>
        <position position="1"/>
    </location>
</feature>
<evidence type="ECO:0000256" key="3">
    <source>
        <dbReference type="SAM" id="MobiDB-lite"/>
    </source>
</evidence>
<dbReference type="InterPro" id="IPR000185">
    <property type="entry name" value="SecA"/>
</dbReference>
<dbReference type="GO" id="GO:0006886">
    <property type="term" value="P:intracellular protein transport"/>
    <property type="evidence" value="ECO:0007669"/>
    <property type="project" value="InterPro"/>
</dbReference>
<dbReference type="Gene3D" id="3.90.1440.10">
    <property type="entry name" value="SecA, preprotein cross-linking domain"/>
    <property type="match status" value="1"/>
</dbReference>
<keyword evidence="7" id="KW-1185">Reference proteome</keyword>
<dbReference type="PANTHER" id="PTHR30612:SF0">
    <property type="entry name" value="CHLOROPLAST PROTEIN-TRANSPORTING ATPASE"/>
    <property type="match status" value="1"/>
</dbReference>
<evidence type="ECO:0000256" key="4">
    <source>
        <dbReference type="SAM" id="Phobius"/>
    </source>
</evidence>
<dbReference type="SUPFAM" id="SSF52540">
    <property type="entry name" value="P-loop containing nucleoside triphosphate hydrolases"/>
    <property type="match status" value="2"/>
</dbReference>
<comment type="caution">
    <text evidence="6">The sequence shown here is derived from an EMBL/GenBank/DDBJ whole genome shotgun (WGS) entry which is preliminary data.</text>
</comment>
<dbReference type="PROSITE" id="PS51196">
    <property type="entry name" value="SECA_MOTOR_DEAD"/>
    <property type="match status" value="1"/>
</dbReference>
<dbReference type="Gene3D" id="3.40.50.300">
    <property type="entry name" value="P-loop containing nucleotide triphosphate hydrolases"/>
    <property type="match status" value="2"/>
</dbReference>
<sequence length="3843" mass="437655">TSYLSSRQNLGATDMDCKPSTSAAAGKTMDTFSSQLTPYTQRFDDLELILCPQSCSSWTESFLIGIFQKLSRAYGDDDVLDVSHFQKLYKLSDSDISELVQSADNFLTTNNGSSFPTVISKICGTTPPIRIYIKTVTEEGFHIPKEVDNPGATILTKITILDKTIYRLLIHKRETFSSEQSYVDDLLTRLENKGLEIQSYYENHVSHLTVSELKEFQSKMWHKLEQDSNNEPITTVIMNLIISLDNQALQESIKMLKILSQYESQGDFRDLVAARVSEHFSGIISKAVMDRSILLLHNLAKEKHNLAELREFCCTEIDRLENQGGQEDQLLWQRLTLKLIDFKPRLKHVIYQDKTRDKILSICDKLRHRDTIQTGVDQLLVISEIRDSQLSTSLKDSLSEHDLYTIIEILETQANRLVINSHPESGILKITATWLSLCNVVTIVNNYLQNSSNPKLHRVEVYVTKETHFNVDLPKKVFNGVNLIICTNTLSLIGNQITIDTSGKDGLVPTQEFQKLRPGRDGSPGADGNPGDNAGSVFIQCESAEAEVDFVLYIHAKGGNGSDGLHGQDGMPGTKGKNGVDGNPSTAKAPEWREVESGTPGERGMKGGDGGDGGLAGAGGKGGEITLKGLDNIRVICDSKDEKNGKDGIPGEAGRGGAGGDGGAVDGAEAWHFLKAPEPTMAIFRFGVGRKPILQLGELRLFKVFNVVSKVARIFGTSDGRLLGYDVEVKRSLQEIKAYQHGPGDKGKDGRKIKQKVQQSENIDKKVNLNLVNETWTAILKSEKQGETLDREALHKTIHQSRSQRGVLKTMQKKIKFANNYVGEYFNRAKSAVCTSRVANFFGAQTPEHNQLAQILPSSILHRDNDSDQILTEFWNLLTINQDETKLISMRSLLPHWCETLSYLSTNQDKHPSEFNQIKNYLLRPLLKKLASKSDDVNSKPDEAYQIHYVTSGRLCENVKFLLHHKPKTLKLVELLGENINKIVGRFSNIPHLFSLLTLCDKPCNLDIPIDSEDSLLHELTELTWDKKLFFQVFNKLFTTFRNDVSSTVIGCQKMINSLNNNDINLTRKEFYLLTRLDKGVETNLTLDKKTFLVVMAAKCVDLELKYTSGTTAENEMKAFYFPKNNSGNVYIGAGVEANRLNFILPFVTCSTEELQAVKDWAISNQELLSTKSCSSLIATTDTMYTAQTTQAFITTMHEFNMDPVFISKIVQLDENPLIQLNYIQKKEIYNDLISQFTTTNYDFYAITFSKILAQIGSEADEWEHITSEEEHISEPVPIINPMKLSFALMQCKTSLQSDPHFAHNFLETSQKYATIIKDLFASLETYVVNGQISLIHLSSCYNEIIMDYVTKVKTNKLQDLDKFQEKLSLGIDWFASSEIMMIGQPPISTLLPSHLHDEAILRQRIIEYFKFHLFALTPTFLEDTLTIFKVPQPMDSNLTRSISISSMDNYVYNMLRFELQPKCWDFLLKSLSGLEDNDDISAFMVKIQEFFATNVNQRDVRSVLDFVGVVISSLTLNFQFLNENYIVIPTTIQLLEICSTQLIIEWTRYSAQFGVMENSSTDNLKNLHKIVSDKGTQLLKRIYKFKQTINSSSELINFSLQRLENIVRLTIDGNAYEKMQFLKGHILIKVNNFGQRISKEFSNLKKFMKILLESWTIFKTSVSNEHQEQEVILLSKFHEKIWTFISTFDSHLTQTEDNYYIEEKVVSKFRALFDDLIPNLEHQNSYGNEVNKFFGTLELNRRHPTMNDFRKFNHVPNQLDQLRMGIRIIMNHFSLQDVVTSLPWELTDSWISAENPTPKLLSSLFANMKNQSPIETARKEVIILNLISKLDPRDARIFEFFEFIPKLDYRKTVLDRLLNWKPITALTLDDIINQIYLKNCNFWWDIFTQIYSSSLIAAYQNGKILEGIVSKFLEQTEPNVDLCNIKSFPEDEFLNLLQFILKRLILDPLTDQNFATVFPILSAILQCNHQDEKFINQLTLALNTTFTKEWVQVLLQVAYDSYLKRHGQQEGKYFSDNLTELIKCSKEENSLLLNILGQKVFEELQLDERNTLVTPPKQFNHIIISLTSYIKETSQENISLLGEDMIKTPITLWPEVIQKYVTMSKWKCDKETAKIITDLKNSYDPQFIENRLLPLFCKESLTSDESEVLRDLLSQDGSELILSEEGVGKATEKINTELKLRDGHRLPDSKRMESIRDGFKNENSTSEIDVETVFNMMDISVNNADIREKLLDNHKLLDMYNQVTAFRETCDSWNEQQIKNWIRENGFTSNAEPLPSITAKLTECVAVLYRGVELVLTCGSAPNHPMTLRPTQVLAILIYLEQTLNRGRSIIGEIPTGEGKSVVGAVIAVILSLAGLNTDVITSSAVLAKETLDQVAKLYELFEIRAAQICMGDVRNNTALRSACYQHCQVIYSDLATLHKDFLSSKGTTSILCGRTADRVIIDEVDSLLLDRAENVTYLGHTIPDMRYMNSLYIQIYLAVQRVLKKDEEFLTQEDKSAKVSSIINGQLSQGIIPMPKYMTEFVRLGLPTWISLAFQSLKLILNDKFVFAKRPLYRDKITVMDNSVGVEQPDLTWTHLHQFLQLCHGERLTQTMLKADFISNLGYFAQFENHLIGMTGTLGSHAERNLLQICYKLEFFSMPRSYRRKISIQTPILCDTRDSQLDEIIAEIKKCLENDGSILALCDTVLFTLELGSRVQAEFGWDESIRIVLYTSSYQEQLYQDELKCVERRRIIIASNIAARGTDVGISGQLREIGGLYLIMTNLPMSKRTRVQGEGRVARGKDPGSLRYILLKESEDSSPDMVTQFIRLVDQKNIEDATHLNTFRLHVLQKLLKEENLYEKYVSFRTQVNDELSQKYNQFPEFVDIQLEFLKNRWAFWLEEMDYKPNLTEKQVLEQFSKFETAICTTIRTASLMTIGLAQGPSELLRLANYYQNVRSEESYSQAMTCFQRIINEDGPIAEMALYYQATLLLQPNPDKLLTRRVALHLLKQSKALISQRVKDSWNQIKSMEHAQSLESQSGRGTYSKDDNLNKIRQEMEVWSRLERSVDCMIGFEVDWEYLKNATIAGAHLENNSLSPEDTKRLEQSVSQVFDKIRQEFRSDQICPFKPIRLNQKVCIDSEDCLVLKGSHKSLQLDEWPISLSYLHTDFTKSFAKYLRTPSPTNSCSTLSSLNLTGFFHTKDTLWNLMKLTIFESEQAVTVPIISINLESVQKFSTLRENLSSPRQKEIIPSLLKFLTENNGKVCSNTLFEKCQQYGFSRSEFGEIMPILGQVGYIEEISTRCAILKPTVFYNSESDSYLGIPTKLEKFRKILTPWFSTDLLLSQLDLADTVPLAEMELEIFLLEKNILKPERFQIPLGDNTEFQKRLKKCITRSVQLIGSEYFPGKENYANTLFLSILKSFGLLRTKGKLRLKMTPTITTLFEADWYRFAHTLVQFDSFGVTHVIKCNMTDSWWQNPRYIQAAVPAINLTAMGITFAVIGGGAAMGAGLLGFLVSVAVAKINNELALFSEQSYWHSDTWKDEERSKFYKNLLLEKSVFILIDFCFSGNSKSSQTTNSKRSLPFKVVSSLAPIMPVLWEVLALTGTIIDSDWIQEKVVGLAEKLIVSRFISKLFAGLEYSEVCEVVRCNVILTEVDVQECYDLAREDVLQSAEVKRTISAARHATERGFREAVDNLKAELPRFMSNYLTSLIEGESTGLLAESAHGFLESRLKYKLGAVIEQIDKVGIAILRRMKTLLHERASSRTPLDEIMDRNDGELARWRTSFKDSFVSFLKTPIIEILQSTTDSSILEDNSSTKNFRLSQQELTRNIYAELQKLNMGQENELDEDNNLNESEEIMTSDA</sequence>
<dbReference type="GO" id="GO:0016020">
    <property type="term" value="C:membrane"/>
    <property type="evidence" value="ECO:0007669"/>
    <property type="project" value="InterPro"/>
</dbReference>
<dbReference type="SMART" id="SM00487">
    <property type="entry name" value="DEXDc"/>
    <property type="match status" value="1"/>
</dbReference>
<dbReference type="GO" id="GO:0017038">
    <property type="term" value="P:protein import"/>
    <property type="evidence" value="ECO:0007669"/>
    <property type="project" value="InterPro"/>
</dbReference>
<name>A0A226DGA5_FOLCA</name>
<gene>
    <name evidence="6" type="ORF">Fcan01_20396</name>
</gene>
<keyword evidence="4" id="KW-0472">Membrane</keyword>
<evidence type="ECO:0000259" key="5">
    <source>
        <dbReference type="PROSITE" id="PS51196"/>
    </source>
</evidence>
<feature type="region of interest" description="Disordered" evidence="3">
    <location>
        <begin position="3820"/>
        <end position="3843"/>
    </location>
</feature>
<dbReference type="Pfam" id="PF07517">
    <property type="entry name" value="SecA_DEAD"/>
    <property type="match status" value="1"/>
</dbReference>
<dbReference type="Proteomes" id="UP000198287">
    <property type="component" value="Unassembled WGS sequence"/>
</dbReference>
<protein>
    <submittedName>
        <fullName evidence="6">Protein translocase subunit SecA 2</fullName>
    </submittedName>
</protein>
<feature type="domain" description="SecA family profile" evidence="5">
    <location>
        <begin position="2219"/>
        <end position="2820"/>
    </location>
</feature>
<feature type="transmembrane region" description="Helical" evidence="4">
    <location>
        <begin position="3475"/>
        <end position="3500"/>
    </location>
</feature>
<dbReference type="InterPro" id="IPR014018">
    <property type="entry name" value="SecA_motor_DEAD"/>
</dbReference>
<dbReference type="EMBL" id="LNIX01000019">
    <property type="protein sequence ID" value="OXA44572.1"/>
    <property type="molecule type" value="Genomic_DNA"/>
</dbReference>
<feature type="compositionally biased region" description="Gly residues" evidence="3">
    <location>
        <begin position="607"/>
        <end position="618"/>
    </location>
</feature>
<keyword evidence="4" id="KW-1133">Transmembrane helix</keyword>
<keyword evidence="1" id="KW-0813">Transport</keyword>
<dbReference type="GO" id="GO:0005524">
    <property type="term" value="F:ATP binding"/>
    <property type="evidence" value="ECO:0007669"/>
    <property type="project" value="InterPro"/>
</dbReference>
<keyword evidence="4" id="KW-0812">Transmembrane</keyword>
<feature type="region of interest" description="Disordered" evidence="3">
    <location>
        <begin position="514"/>
        <end position="536"/>
    </location>
</feature>
<proteinExistence type="predicted"/>
<dbReference type="PANTHER" id="PTHR30612">
    <property type="entry name" value="SECA INNER MEMBRANE COMPONENT OF SEC PROTEIN SECRETION SYSTEM"/>
    <property type="match status" value="1"/>
</dbReference>
<dbReference type="STRING" id="158441.A0A226DGA5"/>
<organism evidence="6 7">
    <name type="scientific">Folsomia candida</name>
    <name type="common">Springtail</name>
    <dbReference type="NCBI Taxonomy" id="158441"/>
    <lineage>
        <taxon>Eukaryota</taxon>
        <taxon>Metazoa</taxon>
        <taxon>Ecdysozoa</taxon>
        <taxon>Arthropoda</taxon>
        <taxon>Hexapoda</taxon>
        <taxon>Collembola</taxon>
        <taxon>Entomobryomorpha</taxon>
        <taxon>Isotomoidea</taxon>
        <taxon>Isotomidae</taxon>
        <taxon>Proisotominae</taxon>
        <taxon>Folsomia</taxon>
    </lineage>
</organism>
<keyword evidence="2" id="KW-0811">Translocation</keyword>
<dbReference type="GO" id="GO:0006605">
    <property type="term" value="P:protein targeting"/>
    <property type="evidence" value="ECO:0007669"/>
    <property type="project" value="InterPro"/>
</dbReference>
<dbReference type="InterPro" id="IPR011115">
    <property type="entry name" value="SecA_DEAD"/>
</dbReference>
<keyword evidence="1" id="KW-0653">Protein transport</keyword>
<feature type="compositionally biased region" description="Acidic residues" evidence="3">
    <location>
        <begin position="3824"/>
        <end position="3843"/>
    </location>
</feature>
<reference evidence="6 7" key="1">
    <citation type="submission" date="2015-12" db="EMBL/GenBank/DDBJ databases">
        <title>The genome of Folsomia candida.</title>
        <authorList>
            <person name="Faddeeva A."/>
            <person name="Derks M.F."/>
            <person name="Anvar Y."/>
            <person name="Smit S."/>
            <person name="Van Straalen N."/>
            <person name="Roelofs D."/>
        </authorList>
    </citation>
    <scope>NUCLEOTIDE SEQUENCE [LARGE SCALE GENOMIC DNA]</scope>
    <source>
        <strain evidence="6 7">VU population</strain>
        <tissue evidence="6">Whole body</tissue>
    </source>
</reference>
<dbReference type="InterPro" id="IPR027417">
    <property type="entry name" value="P-loop_NTPase"/>
</dbReference>
<evidence type="ECO:0000256" key="2">
    <source>
        <dbReference type="ARBA" id="ARBA00023010"/>
    </source>
</evidence>
<evidence type="ECO:0000256" key="1">
    <source>
        <dbReference type="ARBA" id="ARBA00022927"/>
    </source>
</evidence>
<feature type="compositionally biased region" description="Gly residues" evidence="3">
    <location>
        <begin position="651"/>
        <end position="662"/>
    </location>
</feature>